<proteinExistence type="predicted"/>
<sequence length="61" mass="6305">MSTQSEQPKKQKGVSGVAIPAGLFIGMGVGFLVGNITAGIFLGLGVGFLIMLIVRAKLGEW</sequence>
<keyword evidence="1" id="KW-1133">Transmembrane helix</keyword>
<dbReference type="EMBL" id="BARS01042997">
    <property type="protein sequence ID" value="GAG34880.1"/>
    <property type="molecule type" value="Genomic_DNA"/>
</dbReference>
<evidence type="ECO:0000256" key="1">
    <source>
        <dbReference type="SAM" id="Phobius"/>
    </source>
</evidence>
<gene>
    <name evidence="2" type="ORF">S01H1_65154</name>
</gene>
<protein>
    <submittedName>
        <fullName evidence="2">Uncharacterized protein</fullName>
    </submittedName>
</protein>
<dbReference type="AlphaFoldDB" id="X0WW14"/>
<feature type="transmembrane region" description="Helical" evidence="1">
    <location>
        <begin position="12"/>
        <end position="33"/>
    </location>
</feature>
<comment type="caution">
    <text evidence="2">The sequence shown here is derived from an EMBL/GenBank/DDBJ whole genome shotgun (WGS) entry which is preliminary data.</text>
</comment>
<organism evidence="2">
    <name type="scientific">marine sediment metagenome</name>
    <dbReference type="NCBI Taxonomy" id="412755"/>
    <lineage>
        <taxon>unclassified sequences</taxon>
        <taxon>metagenomes</taxon>
        <taxon>ecological metagenomes</taxon>
    </lineage>
</organism>
<keyword evidence="1" id="KW-0472">Membrane</keyword>
<reference evidence="2" key="1">
    <citation type="journal article" date="2014" name="Front. Microbiol.">
        <title>High frequency of phylogenetically diverse reductive dehalogenase-homologous genes in deep subseafloor sedimentary metagenomes.</title>
        <authorList>
            <person name="Kawai M."/>
            <person name="Futagami T."/>
            <person name="Toyoda A."/>
            <person name="Takaki Y."/>
            <person name="Nishi S."/>
            <person name="Hori S."/>
            <person name="Arai W."/>
            <person name="Tsubouchi T."/>
            <person name="Morono Y."/>
            <person name="Uchiyama I."/>
            <person name="Ito T."/>
            <person name="Fujiyama A."/>
            <person name="Inagaki F."/>
            <person name="Takami H."/>
        </authorList>
    </citation>
    <scope>NUCLEOTIDE SEQUENCE</scope>
    <source>
        <strain evidence="2">Expedition CK06-06</strain>
    </source>
</reference>
<name>X0WW14_9ZZZZ</name>
<keyword evidence="1" id="KW-0812">Transmembrane</keyword>
<feature type="transmembrane region" description="Helical" evidence="1">
    <location>
        <begin position="39"/>
        <end position="58"/>
    </location>
</feature>
<accession>X0WW14</accession>
<evidence type="ECO:0000313" key="2">
    <source>
        <dbReference type="EMBL" id="GAG34880.1"/>
    </source>
</evidence>